<keyword evidence="5" id="KW-1185">Reference proteome</keyword>
<organism evidence="4 5">
    <name type="scientific">Melittangium boletus DSM 14713</name>
    <dbReference type="NCBI Taxonomy" id="1294270"/>
    <lineage>
        <taxon>Bacteria</taxon>
        <taxon>Pseudomonadati</taxon>
        <taxon>Myxococcota</taxon>
        <taxon>Myxococcia</taxon>
        <taxon>Myxococcales</taxon>
        <taxon>Cystobacterineae</taxon>
        <taxon>Archangiaceae</taxon>
        <taxon>Melittangium</taxon>
    </lineage>
</organism>
<dbReference type="RefSeq" id="WP_157775197.1">
    <property type="nucleotide sequence ID" value="NZ_CP022163.1"/>
</dbReference>
<dbReference type="KEGG" id="mbd:MEBOL_003721"/>
<gene>
    <name evidence="4" type="ORF">MEBOL_003721</name>
</gene>
<dbReference type="GO" id="GO:0000160">
    <property type="term" value="P:phosphorelay signal transduction system"/>
    <property type="evidence" value="ECO:0007669"/>
    <property type="project" value="InterPro"/>
</dbReference>
<dbReference type="PROSITE" id="PS50110">
    <property type="entry name" value="RESPONSE_REGULATORY"/>
    <property type="match status" value="1"/>
</dbReference>
<dbReference type="Gene3D" id="3.40.50.2300">
    <property type="match status" value="1"/>
</dbReference>
<dbReference type="PANTHER" id="PTHR44591:SF3">
    <property type="entry name" value="RESPONSE REGULATORY DOMAIN-CONTAINING PROTEIN"/>
    <property type="match status" value="1"/>
</dbReference>
<feature type="domain" description="Response regulatory" evidence="3">
    <location>
        <begin position="3"/>
        <end position="118"/>
    </location>
</feature>
<dbReference type="InterPro" id="IPR011006">
    <property type="entry name" value="CheY-like_superfamily"/>
</dbReference>
<evidence type="ECO:0000256" key="1">
    <source>
        <dbReference type="ARBA" id="ARBA00022553"/>
    </source>
</evidence>
<dbReference type="SMART" id="SM00448">
    <property type="entry name" value="REC"/>
    <property type="match status" value="1"/>
</dbReference>
<dbReference type="InterPro" id="IPR050595">
    <property type="entry name" value="Bact_response_regulator"/>
</dbReference>
<feature type="modified residue" description="4-aspartylphosphate" evidence="2">
    <location>
        <position position="52"/>
    </location>
</feature>
<evidence type="ECO:0000259" key="3">
    <source>
        <dbReference type="PROSITE" id="PS50110"/>
    </source>
</evidence>
<accession>A0A250IGI0</accession>
<dbReference type="Proteomes" id="UP000217289">
    <property type="component" value="Chromosome"/>
</dbReference>
<dbReference type="OrthoDB" id="9786548at2"/>
<name>A0A250IGI0_9BACT</name>
<evidence type="ECO:0000313" key="5">
    <source>
        <dbReference type="Proteomes" id="UP000217289"/>
    </source>
</evidence>
<dbReference type="InterPro" id="IPR001789">
    <property type="entry name" value="Sig_transdc_resp-reg_receiver"/>
</dbReference>
<evidence type="ECO:0000313" key="4">
    <source>
        <dbReference type="EMBL" id="ATB30261.1"/>
    </source>
</evidence>
<keyword evidence="1 2" id="KW-0597">Phosphoprotein</keyword>
<evidence type="ECO:0000256" key="2">
    <source>
        <dbReference type="PROSITE-ProRule" id="PRU00169"/>
    </source>
</evidence>
<reference evidence="4 5" key="1">
    <citation type="submission" date="2017-06" db="EMBL/GenBank/DDBJ databases">
        <authorList>
            <person name="Kim H.J."/>
            <person name="Triplett B.A."/>
        </authorList>
    </citation>
    <scope>NUCLEOTIDE SEQUENCE [LARGE SCALE GENOMIC DNA]</scope>
    <source>
        <strain evidence="4 5">DSM 14713</strain>
    </source>
</reference>
<dbReference type="AlphaFoldDB" id="A0A250IGI0"/>
<dbReference type="SUPFAM" id="SSF52172">
    <property type="entry name" value="CheY-like"/>
    <property type="match status" value="1"/>
</dbReference>
<proteinExistence type="predicted"/>
<sequence length="126" mass="13811">MARILVIDDSPTVALSMSRLLLSDGHLVETVSDVRELPVYLRDSRPDLILLDLEMPSLPGVEWAAFMRRCYQQRLSLIIHSCQPWGKLEAAAQTVGAVGIIPKGASSDAARCIINSALRRTARPMG</sequence>
<dbReference type="EMBL" id="CP022163">
    <property type="protein sequence ID" value="ATB30261.1"/>
    <property type="molecule type" value="Genomic_DNA"/>
</dbReference>
<protein>
    <recommendedName>
        <fullName evidence="3">Response regulatory domain-containing protein</fullName>
    </recommendedName>
</protein>
<dbReference type="PANTHER" id="PTHR44591">
    <property type="entry name" value="STRESS RESPONSE REGULATOR PROTEIN 1"/>
    <property type="match status" value="1"/>
</dbReference>
<dbReference type="Pfam" id="PF00072">
    <property type="entry name" value="Response_reg"/>
    <property type="match status" value="1"/>
</dbReference>